<dbReference type="Proteomes" id="UP000028091">
    <property type="component" value="Unassembled WGS sequence"/>
</dbReference>
<dbReference type="InterPro" id="IPR050383">
    <property type="entry name" value="GlyoxalaseI/FosfomycinResist"/>
</dbReference>
<dbReference type="Pfam" id="PF00903">
    <property type="entry name" value="Glyoxalase"/>
    <property type="match status" value="1"/>
</dbReference>
<accession>A0A081L7D7</accession>
<dbReference type="RefSeq" id="WP_034324566.1">
    <property type="nucleotide sequence ID" value="NZ_JAVIKA010000010.1"/>
</dbReference>
<evidence type="ECO:0000259" key="1">
    <source>
        <dbReference type="PROSITE" id="PS51819"/>
    </source>
</evidence>
<dbReference type="SUPFAM" id="SSF54593">
    <property type="entry name" value="Glyoxalase/Bleomycin resistance protein/Dihydroxybiphenyl dioxygenase"/>
    <property type="match status" value="1"/>
</dbReference>
<organism evidence="2 3">
    <name type="scientific">Bacillus zhangzhouensis</name>
    <dbReference type="NCBI Taxonomy" id="1178540"/>
    <lineage>
        <taxon>Bacteria</taxon>
        <taxon>Bacillati</taxon>
        <taxon>Bacillota</taxon>
        <taxon>Bacilli</taxon>
        <taxon>Bacillales</taxon>
        <taxon>Bacillaceae</taxon>
        <taxon>Bacillus</taxon>
    </lineage>
</organism>
<dbReference type="PANTHER" id="PTHR21366:SF14">
    <property type="entry name" value="GLYOXALASE DOMAIN-CONTAINING PROTEIN 5"/>
    <property type="match status" value="1"/>
</dbReference>
<dbReference type="OrthoDB" id="9800322at2"/>
<protein>
    <submittedName>
        <fullName evidence="2">Glyoxalase</fullName>
    </submittedName>
</protein>
<comment type="caution">
    <text evidence="2">The sequence shown here is derived from an EMBL/GenBank/DDBJ whole genome shotgun (WGS) entry which is preliminary data.</text>
</comment>
<sequence>MIRRLDHIVLTVQHMEETIRFYTKVLGMKEETFGEGRKALRFGLQKINLHEAGHEFEPKAAHPLPGSADLCFITDLDMDRLLLHLRKQVVPIEEGPVRRTGTLGPIESVYIRDPDMNLIEISRYIEEADPS</sequence>
<gene>
    <name evidence="2" type="ORF">BA70_11635</name>
</gene>
<evidence type="ECO:0000313" key="2">
    <source>
        <dbReference type="EMBL" id="KEP25163.1"/>
    </source>
</evidence>
<dbReference type="Gene3D" id="3.10.180.10">
    <property type="entry name" value="2,3-Dihydroxybiphenyl 1,2-Dioxygenase, domain 1"/>
    <property type="match status" value="1"/>
</dbReference>
<dbReference type="EMBL" id="JOTP01000030">
    <property type="protein sequence ID" value="KEP25163.1"/>
    <property type="molecule type" value="Genomic_DNA"/>
</dbReference>
<name>A0A081L7D7_9BACI</name>
<dbReference type="InterPro" id="IPR004360">
    <property type="entry name" value="Glyas_Fos-R_dOase_dom"/>
</dbReference>
<evidence type="ECO:0000313" key="3">
    <source>
        <dbReference type="Proteomes" id="UP000028091"/>
    </source>
</evidence>
<keyword evidence="3" id="KW-1185">Reference proteome</keyword>
<dbReference type="InterPro" id="IPR029068">
    <property type="entry name" value="Glyas_Bleomycin-R_OHBP_Dase"/>
</dbReference>
<dbReference type="CDD" id="cd07253">
    <property type="entry name" value="GLOD5"/>
    <property type="match status" value="1"/>
</dbReference>
<dbReference type="InterPro" id="IPR037523">
    <property type="entry name" value="VOC_core"/>
</dbReference>
<proteinExistence type="predicted"/>
<feature type="domain" description="VOC" evidence="1">
    <location>
        <begin position="4"/>
        <end position="124"/>
    </location>
</feature>
<reference evidence="2 3" key="1">
    <citation type="submission" date="2012-09" db="EMBL/GenBank/DDBJ databases">
        <title>Genome Sequence of Bacillus sp. DW5-4.</title>
        <authorList>
            <person name="Lai Q."/>
            <person name="Liu Y."/>
            <person name="Shao Z."/>
        </authorList>
    </citation>
    <scope>NUCLEOTIDE SEQUENCE [LARGE SCALE GENOMIC DNA]</scope>
    <source>
        <strain evidence="2 3">DW5-4</strain>
    </source>
</reference>
<dbReference type="eggNOG" id="COG0346">
    <property type="taxonomic scope" value="Bacteria"/>
</dbReference>
<dbReference type="PANTHER" id="PTHR21366">
    <property type="entry name" value="GLYOXALASE FAMILY PROTEIN"/>
    <property type="match status" value="1"/>
</dbReference>
<dbReference type="AlphaFoldDB" id="A0A081L7D7"/>
<dbReference type="PROSITE" id="PS51819">
    <property type="entry name" value="VOC"/>
    <property type="match status" value="1"/>
</dbReference>